<keyword evidence="4 6" id="KW-1133">Transmembrane helix</keyword>
<gene>
    <name evidence="7" type="ORF">ACAOBT_LOCUS25089</name>
    <name evidence="8" type="ORF">ACAOBT_LOCUS32502</name>
</gene>
<dbReference type="InterPro" id="IPR013604">
    <property type="entry name" value="7TM_chemorcpt"/>
</dbReference>
<keyword evidence="3 6" id="KW-0812">Transmembrane</keyword>
<organism evidence="7 9">
    <name type="scientific">Acanthoscelides obtectus</name>
    <name type="common">Bean weevil</name>
    <name type="synonym">Bruchus obtectus</name>
    <dbReference type="NCBI Taxonomy" id="200917"/>
    <lineage>
        <taxon>Eukaryota</taxon>
        <taxon>Metazoa</taxon>
        <taxon>Ecdysozoa</taxon>
        <taxon>Arthropoda</taxon>
        <taxon>Hexapoda</taxon>
        <taxon>Insecta</taxon>
        <taxon>Pterygota</taxon>
        <taxon>Neoptera</taxon>
        <taxon>Endopterygota</taxon>
        <taxon>Coleoptera</taxon>
        <taxon>Polyphaga</taxon>
        <taxon>Cucujiformia</taxon>
        <taxon>Chrysomeloidea</taxon>
        <taxon>Chrysomelidae</taxon>
        <taxon>Bruchinae</taxon>
        <taxon>Bruchini</taxon>
        <taxon>Acanthoscelides</taxon>
    </lineage>
</organism>
<evidence type="ECO:0000256" key="2">
    <source>
        <dbReference type="ARBA" id="ARBA00022475"/>
    </source>
</evidence>
<dbReference type="AlphaFoldDB" id="A0A9P0PUN1"/>
<evidence type="ECO:0000313" key="9">
    <source>
        <dbReference type="Proteomes" id="UP001152888"/>
    </source>
</evidence>
<keyword evidence="5 6" id="KW-0472">Membrane</keyword>
<comment type="caution">
    <text evidence="7">The sequence shown here is derived from an EMBL/GenBank/DDBJ whole genome shotgun (WGS) entry which is preliminary data.</text>
</comment>
<dbReference type="GO" id="GO:0050909">
    <property type="term" value="P:sensory perception of taste"/>
    <property type="evidence" value="ECO:0007669"/>
    <property type="project" value="InterPro"/>
</dbReference>
<dbReference type="GO" id="GO:0005886">
    <property type="term" value="C:plasma membrane"/>
    <property type="evidence" value="ECO:0007669"/>
    <property type="project" value="UniProtKB-SubCell"/>
</dbReference>
<evidence type="ECO:0000256" key="3">
    <source>
        <dbReference type="ARBA" id="ARBA00022692"/>
    </source>
</evidence>
<dbReference type="EMBL" id="CAKOFQ010008127">
    <property type="protein sequence ID" value="CAH2011921.1"/>
    <property type="molecule type" value="Genomic_DNA"/>
</dbReference>
<evidence type="ECO:0000313" key="7">
    <source>
        <dbReference type="EMBL" id="CAH1999618.1"/>
    </source>
</evidence>
<evidence type="ECO:0000256" key="1">
    <source>
        <dbReference type="ARBA" id="ARBA00004651"/>
    </source>
</evidence>
<name>A0A9P0PUN1_ACAOB</name>
<dbReference type="Proteomes" id="UP001152888">
    <property type="component" value="Unassembled WGS sequence"/>
</dbReference>
<dbReference type="EMBL" id="CAKOFQ010007374">
    <property type="protein sequence ID" value="CAH1999618.1"/>
    <property type="molecule type" value="Genomic_DNA"/>
</dbReference>
<comment type="subcellular location">
    <subcellularLocation>
        <location evidence="1">Cell membrane</location>
        <topology evidence="1">Multi-pass membrane protein</topology>
    </subcellularLocation>
</comment>
<sequence length="62" mass="7116">MIGPLIFSETKIFLNQIIQWDLKITAANFLDVDMTLIYNLVTCAATYIVIMIQMGQLNQNQH</sequence>
<keyword evidence="9" id="KW-1185">Reference proteome</keyword>
<evidence type="ECO:0008006" key="10">
    <source>
        <dbReference type="Google" id="ProtNLM"/>
    </source>
</evidence>
<evidence type="ECO:0000256" key="6">
    <source>
        <dbReference type="SAM" id="Phobius"/>
    </source>
</evidence>
<proteinExistence type="predicted"/>
<accession>A0A9P0PUN1</accession>
<evidence type="ECO:0000256" key="5">
    <source>
        <dbReference type="ARBA" id="ARBA00023136"/>
    </source>
</evidence>
<reference evidence="7" key="1">
    <citation type="submission" date="2022-03" db="EMBL/GenBank/DDBJ databases">
        <authorList>
            <person name="Sayadi A."/>
        </authorList>
    </citation>
    <scope>NUCLEOTIDE SEQUENCE</scope>
</reference>
<dbReference type="Pfam" id="PF08395">
    <property type="entry name" value="7tm_7"/>
    <property type="match status" value="1"/>
</dbReference>
<keyword evidence="2" id="KW-1003">Cell membrane</keyword>
<protein>
    <recommendedName>
        <fullName evidence="10">Gustatory receptor</fullName>
    </recommendedName>
</protein>
<evidence type="ECO:0000313" key="8">
    <source>
        <dbReference type="EMBL" id="CAH2011921.1"/>
    </source>
</evidence>
<feature type="transmembrane region" description="Helical" evidence="6">
    <location>
        <begin position="36"/>
        <end position="55"/>
    </location>
</feature>
<dbReference type="OrthoDB" id="6425201at2759"/>
<evidence type="ECO:0000256" key="4">
    <source>
        <dbReference type="ARBA" id="ARBA00022989"/>
    </source>
</evidence>